<gene>
    <name evidence="1" type="ORF">JKIAZH3_G561</name>
</gene>
<feature type="non-terminal residue" evidence="1">
    <location>
        <position position="35"/>
    </location>
</feature>
<evidence type="ECO:0000313" key="1">
    <source>
        <dbReference type="EMBL" id="CAD6927540.1"/>
    </source>
</evidence>
<keyword evidence="2" id="KW-1185">Reference proteome</keyword>
<dbReference type="Proteomes" id="UP000836402">
    <property type="component" value="Unassembled WGS sequence"/>
</dbReference>
<comment type="caution">
    <text evidence="1">The sequence shown here is derived from an EMBL/GenBank/DDBJ whole genome shotgun (WGS) entry which is preliminary data.</text>
</comment>
<accession>A0ABN7IWZ0</accession>
<evidence type="ECO:0000313" key="2">
    <source>
        <dbReference type="Proteomes" id="UP000836402"/>
    </source>
</evidence>
<sequence>MPLTIKVRNGGAAPGARGEVPAPAIQQRIFTSIPW</sequence>
<protein>
    <submittedName>
        <fullName evidence="1">Uncharacterized protein</fullName>
    </submittedName>
</protein>
<name>A0ABN7IWZ0_9BASI</name>
<organism evidence="1 2">
    <name type="scientific">Tilletia caries</name>
    <name type="common">wheat bunt fungus</name>
    <dbReference type="NCBI Taxonomy" id="13290"/>
    <lineage>
        <taxon>Eukaryota</taxon>
        <taxon>Fungi</taxon>
        <taxon>Dikarya</taxon>
        <taxon>Basidiomycota</taxon>
        <taxon>Ustilaginomycotina</taxon>
        <taxon>Exobasidiomycetes</taxon>
        <taxon>Tilletiales</taxon>
        <taxon>Tilletiaceae</taxon>
        <taxon>Tilletia</taxon>
    </lineage>
</organism>
<proteinExistence type="predicted"/>
<reference evidence="1" key="1">
    <citation type="submission" date="2020-10" db="EMBL/GenBank/DDBJ databases">
        <authorList>
            <person name="Sedaghatjoo S."/>
        </authorList>
    </citation>
    <scope>NUCLEOTIDE SEQUENCE</scope>
    <source>
        <strain evidence="1">AZH3</strain>
    </source>
</reference>
<dbReference type="EMBL" id="CAJHJG010003187">
    <property type="protein sequence ID" value="CAD6927540.1"/>
    <property type="molecule type" value="Genomic_DNA"/>
</dbReference>